<proteinExistence type="predicted"/>
<evidence type="ECO:0000313" key="1">
    <source>
        <dbReference type="EMBL" id="EHI70427.1"/>
    </source>
</evidence>
<sequence>MKISIYQALKQYQEVVTRGDYLVFEAPVATRFVGRFFRFENQTSMKDSLAQASYFNWIEEGKASLTIKHLFNRHLAKDAFKLTISD</sequence>
<organism evidence="1 2">
    <name type="scientific">Streptococcus ictaluri 707-05</name>
    <dbReference type="NCBI Taxonomy" id="764299"/>
    <lineage>
        <taxon>Bacteria</taxon>
        <taxon>Bacillati</taxon>
        <taxon>Bacillota</taxon>
        <taxon>Bacilli</taxon>
        <taxon>Lactobacillales</taxon>
        <taxon>Streptococcaceae</taxon>
        <taxon>Streptococcus</taxon>
    </lineage>
</organism>
<accession>G5K181</accession>
<protein>
    <submittedName>
        <fullName evidence="1">Uncharacterized protein</fullName>
    </submittedName>
</protein>
<reference evidence="1 2" key="1">
    <citation type="journal article" date="2014" name="Int. J. Syst. Evol. Microbiol.">
        <title>Phylogenomics and the dynamic genome evolution of the genus Streptococcus.</title>
        <authorList>
            <consortium name="The Broad Institute Genome Sequencing Platform"/>
            <person name="Richards V.P."/>
            <person name="Palmer S.R."/>
            <person name="Pavinski Bitar P.D."/>
            <person name="Qin X."/>
            <person name="Weinstock G.M."/>
            <person name="Highlander S.K."/>
            <person name="Town C.D."/>
            <person name="Burne R.A."/>
            <person name="Stanhope M.J."/>
        </authorList>
    </citation>
    <scope>NUCLEOTIDE SEQUENCE [LARGE SCALE GENOMIC DNA]</scope>
    <source>
        <strain evidence="1 2">707-05</strain>
    </source>
</reference>
<dbReference type="STRING" id="764299.STRIC_0358"/>
<dbReference type="AlphaFoldDB" id="G5K181"/>
<evidence type="ECO:0000313" key="2">
    <source>
        <dbReference type="Proteomes" id="UP000003330"/>
    </source>
</evidence>
<keyword evidence="2" id="KW-1185">Reference proteome</keyword>
<name>G5K181_9STRE</name>
<dbReference type="EMBL" id="AEUX02000004">
    <property type="protein sequence ID" value="EHI70427.1"/>
    <property type="molecule type" value="Genomic_DNA"/>
</dbReference>
<comment type="caution">
    <text evidence="1">The sequence shown here is derived from an EMBL/GenBank/DDBJ whole genome shotgun (WGS) entry which is preliminary data.</text>
</comment>
<dbReference type="Proteomes" id="UP000003330">
    <property type="component" value="Unassembled WGS sequence"/>
</dbReference>
<gene>
    <name evidence="1" type="ORF">STRIC_0358</name>
</gene>